<keyword evidence="1" id="KW-0812">Transmembrane</keyword>
<keyword evidence="1" id="KW-1133">Transmembrane helix</keyword>
<keyword evidence="3" id="KW-1185">Reference proteome</keyword>
<dbReference type="EMBL" id="JBHTBR010000002">
    <property type="protein sequence ID" value="MFC7290682.1"/>
    <property type="molecule type" value="Genomic_DNA"/>
</dbReference>
<evidence type="ECO:0000313" key="2">
    <source>
        <dbReference type="EMBL" id="MFC7290682.1"/>
    </source>
</evidence>
<evidence type="ECO:0000256" key="1">
    <source>
        <dbReference type="SAM" id="Phobius"/>
    </source>
</evidence>
<evidence type="ECO:0008006" key="4">
    <source>
        <dbReference type="Google" id="ProtNLM"/>
    </source>
</evidence>
<feature type="transmembrane region" description="Helical" evidence="1">
    <location>
        <begin position="49"/>
        <end position="66"/>
    </location>
</feature>
<evidence type="ECO:0000313" key="3">
    <source>
        <dbReference type="Proteomes" id="UP001596492"/>
    </source>
</evidence>
<reference evidence="3" key="1">
    <citation type="journal article" date="2019" name="Int. J. Syst. Evol. Microbiol.">
        <title>The Global Catalogue of Microorganisms (GCM) 10K type strain sequencing project: providing services to taxonomists for standard genome sequencing and annotation.</title>
        <authorList>
            <consortium name="The Broad Institute Genomics Platform"/>
            <consortium name="The Broad Institute Genome Sequencing Center for Infectious Disease"/>
            <person name="Wu L."/>
            <person name="Ma J."/>
        </authorList>
    </citation>
    <scope>NUCLEOTIDE SEQUENCE [LARGE SCALE GENOMIC DNA]</scope>
    <source>
        <strain evidence="3">CCUG 51308</strain>
    </source>
</reference>
<feature type="transmembrane region" description="Helical" evidence="1">
    <location>
        <begin position="21"/>
        <end position="43"/>
    </location>
</feature>
<proteinExistence type="predicted"/>
<organism evidence="2 3">
    <name type="scientific">Hirschia litorea</name>
    <dbReference type="NCBI Taxonomy" id="1199156"/>
    <lineage>
        <taxon>Bacteria</taxon>
        <taxon>Pseudomonadati</taxon>
        <taxon>Pseudomonadota</taxon>
        <taxon>Alphaproteobacteria</taxon>
        <taxon>Hyphomonadales</taxon>
        <taxon>Hyphomonadaceae</taxon>
        <taxon>Hirschia</taxon>
    </lineage>
</organism>
<dbReference type="Proteomes" id="UP001596492">
    <property type="component" value="Unassembled WGS sequence"/>
</dbReference>
<accession>A0ABW2IIA8</accession>
<protein>
    <recommendedName>
        <fullName evidence="4">PH domain-containing protein</fullName>
    </recommendedName>
</protein>
<keyword evidence="1" id="KW-0472">Membrane</keyword>
<name>A0ABW2IIA8_9PROT</name>
<dbReference type="RefSeq" id="WP_382165776.1">
    <property type="nucleotide sequence ID" value="NZ_JBHTBR010000002.1"/>
</dbReference>
<comment type="caution">
    <text evidence="2">The sequence shown here is derived from an EMBL/GenBank/DDBJ whole genome shotgun (WGS) entry which is preliminary data.</text>
</comment>
<gene>
    <name evidence="2" type="ORF">ACFQS8_03560</name>
</gene>
<sequence>MFSDIPPNNAPLPDTIKLRNGWIFSLIMTGLNVFFVLVSIGFIIAGKGVLAFFAIFVFLPGIWFGVEHIRTGGSYVLLEPHQFTRGVYGAVKTWKWSDVSSFRVDTQKGQQGVWCRQDDGDTGDDILIETGSRDPEEVAELLNRFRQRAIGERFTL</sequence>